<reference evidence="1 2" key="1">
    <citation type="submission" date="2019-03" db="EMBL/GenBank/DDBJ databases">
        <title>Paracraurococcus aquatilis NE82 genome sequence.</title>
        <authorList>
            <person name="Zhao Y."/>
            <person name="Du Z."/>
        </authorList>
    </citation>
    <scope>NUCLEOTIDE SEQUENCE [LARGE SCALE GENOMIC DNA]</scope>
    <source>
        <strain evidence="1 2">NE82</strain>
    </source>
</reference>
<keyword evidence="2" id="KW-1185">Reference proteome</keyword>
<comment type="caution">
    <text evidence="1">The sequence shown here is derived from an EMBL/GenBank/DDBJ whole genome shotgun (WGS) entry which is preliminary data.</text>
</comment>
<name>A0A4R4DJP1_9PROT</name>
<evidence type="ECO:0000313" key="1">
    <source>
        <dbReference type="EMBL" id="TCZ59726.1"/>
    </source>
</evidence>
<dbReference type="RefSeq" id="WP_132291093.1">
    <property type="nucleotide sequence ID" value="NZ_SKBM01000014.1"/>
</dbReference>
<dbReference type="EMBL" id="SKBM01000014">
    <property type="protein sequence ID" value="TCZ59726.1"/>
    <property type="molecule type" value="Genomic_DNA"/>
</dbReference>
<gene>
    <name evidence="1" type="ORF">EXY23_15525</name>
</gene>
<organism evidence="1 2">
    <name type="scientific">Roseicella aquatilis</name>
    <dbReference type="NCBI Taxonomy" id="2527868"/>
    <lineage>
        <taxon>Bacteria</taxon>
        <taxon>Pseudomonadati</taxon>
        <taxon>Pseudomonadota</taxon>
        <taxon>Alphaproteobacteria</taxon>
        <taxon>Acetobacterales</taxon>
        <taxon>Roseomonadaceae</taxon>
        <taxon>Roseicella</taxon>
    </lineage>
</organism>
<sequence>MRKQVIEVASTDGSEPPLYFLGYGDHIDGWEPLWTPSRAKARWFDADEAEIEIRLLASFLEPRRTVSVQPIAV</sequence>
<proteinExistence type="predicted"/>
<evidence type="ECO:0000313" key="2">
    <source>
        <dbReference type="Proteomes" id="UP000295023"/>
    </source>
</evidence>
<dbReference type="AlphaFoldDB" id="A0A4R4DJP1"/>
<dbReference type="OrthoDB" id="7276308at2"/>
<dbReference type="Proteomes" id="UP000295023">
    <property type="component" value="Unassembled WGS sequence"/>
</dbReference>
<accession>A0A4R4DJP1</accession>
<protein>
    <submittedName>
        <fullName evidence="1">Uncharacterized protein</fullName>
    </submittedName>
</protein>